<protein>
    <submittedName>
        <fullName evidence="3">General stress protein 69</fullName>
        <ecNumber evidence="3">1.1.1.-</ecNumber>
    </submittedName>
</protein>
<reference evidence="3 4" key="1">
    <citation type="submission" date="2019-02" db="EMBL/GenBank/DDBJ databases">
        <title>Deep-cultivation of Planctomycetes and their phenomic and genomic characterization uncovers novel biology.</title>
        <authorList>
            <person name="Wiegand S."/>
            <person name="Jogler M."/>
            <person name="Boedeker C."/>
            <person name="Pinto D."/>
            <person name="Vollmers J."/>
            <person name="Rivas-Marin E."/>
            <person name="Kohn T."/>
            <person name="Peeters S.H."/>
            <person name="Heuer A."/>
            <person name="Rast P."/>
            <person name="Oberbeckmann S."/>
            <person name="Bunk B."/>
            <person name="Jeske O."/>
            <person name="Meyerdierks A."/>
            <person name="Storesund J.E."/>
            <person name="Kallscheuer N."/>
            <person name="Luecker S."/>
            <person name="Lage O.M."/>
            <person name="Pohl T."/>
            <person name="Merkel B.J."/>
            <person name="Hornburger P."/>
            <person name="Mueller R.-W."/>
            <person name="Bruemmer F."/>
            <person name="Labrenz M."/>
            <person name="Spormann A.M."/>
            <person name="Op Den Camp H."/>
            <person name="Overmann J."/>
            <person name="Amann R."/>
            <person name="Jetten M.S.M."/>
            <person name="Mascher T."/>
            <person name="Medema M.H."/>
            <person name="Devos D.P."/>
            <person name="Kaster A.-K."/>
            <person name="Ovreas L."/>
            <person name="Rohde M."/>
            <person name="Galperin M.Y."/>
            <person name="Jogler C."/>
        </authorList>
    </citation>
    <scope>NUCLEOTIDE SEQUENCE [LARGE SCALE GENOMIC DNA]</scope>
    <source>
        <strain evidence="3 4">Pla100</strain>
    </source>
</reference>
<dbReference type="RefSeq" id="WP_146577813.1">
    <property type="nucleotide sequence ID" value="NZ_SJPM01000004.1"/>
</dbReference>
<dbReference type="EC" id="1.1.1.-" evidence="3"/>
<dbReference type="FunFam" id="3.20.20.100:FF:000004">
    <property type="entry name" value="Oxidoreductase, aldo/keto reductase"/>
    <property type="match status" value="1"/>
</dbReference>
<dbReference type="PANTHER" id="PTHR43364">
    <property type="entry name" value="NADH-SPECIFIC METHYLGLYOXAL REDUCTASE-RELATED"/>
    <property type="match status" value="1"/>
</dbReference>
<feature type="domain" description="NADP-dependent oxidoreductase" evidence="2">
    <location>
        <begin position="19"/>
        <end position="316"/>
    </location>
</feature>
<dbReference type="Proteomes" id="UP000316213">
    <property type="component" value="Unassembled WGS sequence"/>
</dbReference>
<dbReference type="PANTHER" id="PTHR43364:SF4">
    <property type="entry name" value="NAD(P)-LINKED OXIDOREDUCTASE SUPERFAMILY PROTEIN"/>
    <property type="match status" value="1"/>
</dbReference>
<dbReference type="InterPro" id="IPR036812">
    <property type="entry name" value="NAD(P)_OxRdtase_dom_sf"/>
</dbReference>
<dbReference type="EMBL" id="SJPM01000004">
    <property type="protein sequence ID" value="TWT97165.1"/>
    <property type="molecule type" value="Genomic_DNA"/>
</dbReference>
<proteinExistence type="predicted"/>
<evidence type="ECO:0000259" key="2">
    <source>
        <dbReference type="Pfam" id="PF00248"/>
    </source>
</evidence>
<gene>
    <name evidence="3" type="primary">yhdN_1</name>
    <name evidence="3" type="ORF">Pla100_23140</name>
</gene>
<evidence type="ECO:0000313" key="3">
    <source>
        <dbReference type="EMBL" id="TWT97165.1"/>
    </source>
</evidence>
<dbReference type="InterPro" id="IPR050523">
    <property type="entry name" value="AKR_Detox_Biosynth"/>
</dbReference>
<comment type="caution">
    <text evidence="3">The sequence shown here is derived from an EMBL/GenBank/DDBJ whole genome shotgun (WGS) entry which is preliminary data.</text>
</comment>
<dbReference type="Gene3D" id="3.20.20.100">
    <property type="entry name" value="NADP-dependent oxidoreductase domain"/>
    <property type="match status" value="1"/>
</dbReference>
<name>A0A5C6ADB5_9BACT</name>
<dbReference type="Pfam" id="PF00248">
    <property type="entry name" value="Aldo_ket_red"/>
    <property type="match status" value="1"/>
</dbReference>
<organism evidence="3 4">
    <name type="scientific">Neorhodopirellula pilleata</name>
    <dbReference type="NCBI Taxonomy" id="2714738"/>
    <lineage>
        <taxon>Bacteria</taxon>
        <taxon>Pseudomonadati</taxon>
        <taxon>Planctomycetota</taxon>
        <taxon>Planctomycetia</taxon>
        <taxon>Pirellulales</taxon>
        <taxon>Pirellulaceae</taxon>
        <taxon>Neorhodopirellula</taxon>
    </lineage>
</organism>
<dbReference type="AlphaFoldDB" id="A0A5C6ADB5"/>
<dbReference type="InterPro" id="IPR023210">
    <property type="entry name" value="NADP_OxRdtase_dom"/>
</dbReference>
<dbReference type="GO" id="GO:0016491">
    <property type="term" value="F:oxidoreductase activity"/>
    <property type="evidence" value="ECO:0007669"/>
    <property type="project" value="UniProtKB-KW"/>
</dbReference>
<keyword evidence="4" id="KW-1185">Reference proteome</keyword>
<dbReference type="SUPFAM" id="SSF51430">
    <property type="entry name" value="NAD(P)-linked oxidoreductase"/>
    <property type="match status" value="1"/>
</dbReference>
<dbReference type="GO" id="GO:0005829">
    <property type="term" value="C:cytosol"/>
    <property type="evidence" value="ECO:0007669"/>
    <property type="project" value="UniProtKB-ARBA"/>
</dbReference>
<evidence type="ECO:0000256" key="1">
    <source>
        <dbReference type="ARBA" id="ARBA00023002"/>
    </source>
</evidence>
<evidence type="ECO:0000313" key="4">
    <source>
        <dbReference type="Proteomes" id="UP000316213"/>
    </source>
</evidence>
<accession>A0A5C6ADB5</accession>
<sequence length="338" mass="37260">MLDHSFYRPLGRTGLYVSPICLGCDNFANPTSAEESSSIINCAIDNGINLIDTANGYANGQSEEIIGRCLKENGRRDDVILATKAYYPVGNKGINDRGNSRKHLIKACEDSLRRLQTDYIDLYQTHRVCMQTPLEETLGALTDLQRQGKIRYAGSTTSPSWKITESSMLADYRGLIRMVSEQLPYNLLDRRVENEILPAAQAAGLAVFVWSPLAMGLLTGRYDSSKPESFDTPRFGRGGIYAERITHRAADAGQQFVRVARDFDISPAHLALLWVKDQPGVTAPLCGPRTLAQLEDALPVMKMSLSEAMRCACDQVVPPGSAIANFLNSAPWMKGRLL</sequence>
<keyword evidence="1 3" id="KW-0560">Oxidoreductase</keyword>
<dbReference type="OrthoDB" id="9773828at2"/>